<protein>
    <submittedName>
        <fullName evidence="2">Uncharacterized protein</fullName>
    </submittedName>
</protein>
<reference evidence="2 3" key="1">
    <citation type="submission" date="2014-03" db="EMBL/GenBank/DDBJ databases">
        <title>Draft Genome Sequences of Four Burkholderia Strains.</title>
        <authorList>
            <person name="Liu X.Y."/>
            <person name="Li C.X."/>
            <person name="Xu J.H."/>
        </authorList>
    </citation>
    <scope>NUCLEOTIDE SEQUENCE [LARGE SCALE GENOMIC DNA]</scope>
    <source>
        <strain evidence="2 3">DSM 50014</strain>
    </source>
</reference>
<keyword evidence="1" id="KW-0175">Coiled coil</keyword>
<accession>A0A069PCZ0</accession>
<gene>
    <name evidence="2" type="ORF">BG61_10130</name>
</gene>
<dbReference type="RefSeq" id="WP_035943355.1">
    <property type="nucleotide sequence ID" value="NZ_JFHC01000172.1"/>
</dbReference>
<evidence type="ECO:0000313" key="2">
    <source>
        <dbReference type="EMBL" id="KDR37654.1"/>
    </source>
</evidence>
<name>A0A069PCZ0_9BURK</name>
<evidence type="ECO:0000256" key="1">
    <source>
        <dbReference type="SAM" id="Coils"/>
    </source>
</evidence>
<dbReference type="EMBL" id="JFHC01000172">
    <property type="protein sequence ID" value="KDR37654.1"/>
    <property type="molecule type" value="Genomic_DNA"/>
</dbReference>
<dbReference type="Proteomes" id="UP000027466">
    <property type="component" value="Unassembled WGS sequence"/>
</dbReference>
<sequence length="247" mass="28092">MGRGNKGGTVSLVDFAADTGASDRLKKAIMATEPNLAERLELLRKAALECGSALVTAILGATNQQGGYKADLGLDEFLNLLRQYRPRIIYLHAEEFDAEKNLLSELSIVDEDGNEPLSKNSQFKTQIKKWAKKNGQISLFLASFMMDGVLHVVWEQPTWIDEFEAQAKELDSSLTEERRRMDDQKKKAERARFGDVARELCKHPRFNASRWSFEKREYLAKSLFPELDDSEIRIMVEEATNMSWIQG</sequence>
<dbReference type="AlphaFoldDB" id="A0A069PCZ0"/>
<evidence type="ECO:0000313" key="3">
    <source>
        <dbReference type="Proteomes" id="UP000027466"/>
    </source>
</evidence>
<feature type="coiled-coil region" evidence="1">
    <location>
        <begin position="160"/>
        <end position="187"/>
    </location>
</feature>
<comment type="caution">
    <text evidence="2">The sequence shown here is derived from an EMBL/GenBank/DDBJ whole genome shotgun (WGS) entry which is preliminary data.</text>
</comment>
<organism evidence="2 3">
    <name type="scientific">Caballeronia glathei</name>
    <dbReference type="NCBI Taxonomy" id="60547"/>
    <lineage>
        <taxon>Bacteria</taxon>
        <taxon>Pseudomonadati</taxon>
        <taxon>Pseudomonadota</taxon>
        <taxon>Betaproteobacteria</taxon>
        <taxon>Burkholderiales</taxon>
        <taxon>Burkholderiaceae</taxon>
        <taxon>Caballeronia</taxon>
    </lineage>
</organism>
<proteinExistence type="predicted"/>
<keyword evidence="3" id="KW-1185">Reference proteome</keyword>